<dbReference type="InterPro" id="IPR036412">
    <property type="entry name" value="HAD-like_sf"/>
</dbReference>
<accession>A0ABP0CIW5</accession>
<dbReference type="InterPro" id="IPR023214">
    <property type="entry name" value="HAD_sf"/>
</dbReference>
<dbReference type="SUPFAM" id="SSF56784">
    <property type="entry name" value="HAD-like"/>
    <property type="match status" value="1"/>
</dbReference>
<comment type="caution">
    <text evidence="1">The sequence shown here is derived from an EMBL/GenBank/DDBJ whole genome shotgun (WGS) entry which is preliminary data.</text>
</comment>
<dbReference type="Pfam" id="PF00702">
    <property type="entry name" value="Hydrolase"/>
    <property type="match status" value="1"/>
</dbReference>
<dbReference type="NCBIfam" id="TIGR01993">
    <property type="entry name" value="Pyr-5-nucltdase"/>
    <property type="match status" value="1"/>
</dbReference>
<dbReference type="PANTHER" id="PTHR47438:SF1">
    <property type="entry name" value="PHOSPHATE METABOLISM PROTEIN 8-RELATED"/>
    <property type="match status" value="1"/>
</dbReference>
<keyword evidence="2" id="KW-1185">Reference proteome</keyword>
<dbReference type="InterPro" id="IPR052791">
    <property type="entry name" value="SSM1_domain"/>
</dbReference>
<dbReference type="InterPro" id="IPR006439">
    <property type="entry name" value="HAD-SF_hydro_IA"/>
</dbReference>
<organism evidence="1 2">
    <name type="scientific">Sporothrix bragantina</name>
    <dbReference type="NCBI Taxonomy" id="671064"/>
    <lineage>
        <taxon>Eukaryota</taxon>
        <taxon>Fungi</taxon>
        <taxon>Dikarya</taxon>
        <taxon>Ascomycota</taxon>
        <taxon>Pezizomycotina</taxon>
        <taxon>Sordariomycetes</taxon>
        <taxon>Sordariomycetidae</taxon>
        <taxon>Ophiostomatales</taxon>
        <taxon>Ophiostomataceae</taxon>
        <taxon>Sporothrix</taxon>
    </lineage>
</organism>
<evidence type="ECO:0000313" key="2">
    <source>
        <dbReference type="Proteomes" id="UP001642406"/>
    </source>
</evidence>
<dbReference type="SFLD" id="SFLDS00003">
    <property type="entry name" value="Haloacid_Dehalogenase"/>
    <property type="match status" value="1"/>
</dbReference>
<dbReference type="NCBIfam" id="TIGR01509">
    <property type="entry name" value="HAD-SF-IA-v3"/>
    <property type="match status" value="1"/>
</dbReference>
<dbReference type="EMBL" id="CAWUHC010000100">
    <property type="protein sequence ID" value="CAK7232044.1"/>
    <property type="molecule type" value="Genomic_DNA"/>
</dbReference>
<dbReference type="SFLD" id="SFLDG01132">
    <property type="entry name" value="C1.5.3:_5'-Nucleotidase_Like"/>
    <property type="match status" value="1"/>
</dbReference>
<dbReference type="SFLD" id="SFLDG01129">
    <property type="entry name" value="C1.5:_HAD__Beta-PGM__Phosphata"/>
    <property type="match status" value="1"/>
</dbReference>
<protein>
    <submittedName>
        <fullName evidence="1">Suppressor of disruption of TFIIS</fullName>
    </submittedName>
</protein>
<proteinExistence type="predicted"/>
<dbReference type="Gene3D" id="3.40.50.1000">
    <property type="entry name" value="HAD superfamily/HAD-like"/>
    <property type="match status" value="1"/>
</dbReference>
<reference evidence="1 2" key="1">
    <citation type="submission" date="2024-01" db="EMBL/GenBank/DDBJ databases">
        <authorList>
            <person name="Allen C."/>
            <person name="Tagirdzhanova G."/>
        </authorList>
    </citation>
    <scope>NUCLEOTIDE SEQUENCE [LARGE SCALE GENOMIC DNA]</scope>
</reference>
<sequence length="246" mass="28417">MGDAIPLAGSTSQDAARTTKKVFFFDIDNCLYPKSAKVHDRMAKLIDEYFMNHLSLPWDEAVRLHKEYYQNYGLAIEGLVRHHQIDPLEYNTKVDDALPLDGIIQPNEDLKQLLRDIDRSQVRLWLFTNAYVTHGRRVVRLLEIEDQFEGITYCDYSKTPLVCKPHQDMFAKAMREAGIDRPEDCFFVDDSYINCKGAKELGWTAAHLVEEGVSPPRTPASQYQIRTLDELRTVYPQLFKSKPSEE</sequence>
<gene>
    <name evidence="1" type="primary">SDT1</name>
    <name evidence="1" type="ORF">SBRCBS47491_008134</name>
</gene>
<name>A0ABP0CIW5_9PEZI</name>
<dbReference type="InterPro" id="IPR010237">
    <property type="entry name" value="Pyr-5-nucltdase"/>
</dbReference>
<dbReference type="PANTHER" id="PTHR47438">
    <property type="entry name" value="PHOSPHATE METABOLISM PROTEIN 8-RELATED"/>
    <property type="match status" value="1"/>
</dbReference>
<evidence type="ECO:0000313" key="1">
    <source>
        <dbReference type="EMBL" id="CAK7232044.1"/>
    </source>
</evidence>
<dbReference type="Proteomes" id="UP001642406">
    <property type="component" value="Unassembled WGS sequence"/>
</dbReference>
<dbReference type="Gene3D" id="1.10.150.450">
    <property type="match status" value="1"/>
</dbReference>